<feature type="domain" description="Tail specific protease" evidence="2">
    <location>
        <begin position="201"/>
        <end position="405"/>
    </location>
</feature>
<dbReference type="GO" id="GO:0007165">
    <property type="term" value="P:signal transduction"/>
    <property type="evidence" value="ECO:0007669"/>
    <property type="project" value="TreeGrafter"/>
</dbReference>
<dbReference type="InterPro" id="IPR028204">
    <property type="entry name" value="Tricorn_C1"/>
</dbReference>
<dbReference type="SMART" id="SM00245">
    <property type="entry name" value="TSPc"/>
    <property type="match status" value="1"/>
</dbReference>
<dbReference type="Pfam" id="PF14684">
    <property type="entry name" value="Tricorn_C1"/>
    <property type="match status" value="1"/>
</dbReference>
<dbReference type="InterPro" id="IPR029045">
    <property type="entry name" value="ClpP/crotonase-like_dom_sf"/>
</dbReference>
<dbReference type="EMBL" id="FMMM01000014">
    <property type="protein sequence ID" value="SCQ17994.1"/>
    <property type="molecule type" value="Genomic_DNA"/>
</dbReference>
<dbReference type="SUPFAM" id="SSF52096">
    <property type="entry name" value="ClpP/crotonase"/>
    <property type="match status" value="1"/>
</dbReference>
<dbReference type="CDD" id="cd07563">
    <property type="entry name" value="Peptidase_S41_IRBP"/>
    <property type="match status" value="1"/>
</dbReference>
<dbReference type="GO" id="GO:0030288">
    <property type="term" value="C:outer membrane-bounded periplasmic space"/>
    <property type="evidence" value="ECO:0007669"/>
    <property type="project" value="TreeGrafter"/>
</dbReference>
<reference evidence="3 4" key="1">
    <citation type="submission" date="2016-09" db="EMBL/GenBank/DDBJ databases">
        <authorList>
            <person name="Capua I."/>
            <person name="De Benedictis P."/>
            <person name="Joannis T."/>
            <person name="Lombin L.H."/>
            <person name="Cattoli G."/>
        </authorList>
    </citation>
    <scope>NUCLEOTIDE SEQUENCE [LARGE SCALE GENOMIC DNA]</scope>
    <source>
        <strain evidence="3 4">UB20</strain>
    </source>
</reference>
<evidence type="ECO:0000313" key="4">
    <source>
        <dbReference type="Proteomes" id="UP000182057"/>
    </source>
</evidence>
<keyword evidence="1" id="KW-0732">Signal</keyword>
<dbReference type="Pfam" id="PF03572">
    <property type="entry name" value="Peptidase_S41"/>
    <property type="match status" value="1"/>
</dbReference>
<dbReference type="OrthoDB" id="5480566at2"/>
<feature type="signal peptide" evidence="1">
    <location>
        <begin position="1"/>
        <end position="20"/>
    </location>
</feature>
<proteinExistence type="predicted"/>
<dbReference type="RefSeq" id="WP_014223691.1">
    <property type="nucleotide sequence ID" value="NZ_FMMM01000014.1"/>
</dbReference>
<protein>
    <submittedName>
        <fullName evidence="3">Peptidase family S41</fullName>
    </submittedName>
</protein>
<dbReference type="AlphaFoldDB" id="A0A1D3UCY1"/>
<dbReference type="Gene3D" id="3.30.750.44">
    <property type="match status" value="1"/>
</dbReference>
<organism evidence="3 4">
    <name type="scientific">Tannerella forsythia</name>
    <name type="common">Bacteroides forsythus</name>
    <dbReference type="NCBI Taxonomy" id="28112"/>
    <lineage>
        <taxon>Bacteria</taxon>
        <taxon>Pseudomonadati</taxon>
        <taxon>Bacteroidota</taxon>
        <taxon>Bacteroidia</taxon>
        <taxon>Bacteroidales</taxon>
        <taxon>Tannerellaceae</taxon>
        <taxon>Tannerella</taxon>
    </lineage>
</organism>
<feature type="chain" id="PRO_5008922226" evidence="1">
    <location>
        <begin position="21"/>
        <end position="423"/>
    </location>
</feature>
<gene>
    <name evidence="3" type="ORF">TFUB20_00196</name>
</gene>
<dbReference type="PANTHER" id="PTHR32060">
    <property type="entry name" value="TAIL-SPECIFIC PROTEASE"/>
    <property type="match status" value="1"/>
</dbReference>
<dbReference type="Proteomes" id="UP000182057">
    <property type="component" value="Unassembled WGS sequence"/>
</dbReference>
<dbReference type="GO" id="GO:0004175">
    <property type="term" value="F:endopeptidase activity"/>
    <property type="evidence" value="ECO:0007669"/>
    <property type="project" value="TreeGrafter"/>
</dbReference>
<dbReference type="GO" id="GO:0008236">
    <property type="term" value="F:serine-type peptidase activity"/>
    <property type="evidence" value="ECO:0007669"/>
    <property type="project" value="InterPro"/>
</dbReference>
<dbReference type="GO" id="GO:0006508">
    <property type="term" value="P:proteolysis"/>
    <property type="evidence" value="ECO:0007669"/>
    <property type="project" value="InterPro"/>
</dbReference>
<name>A0A1D3UCY1_TANFO</name>
<dbReference type="OMA" id="GREFVGY"/>
<evidence type="ECO:0000313" key="3">
    <source>
        <dbReference type="EMBL" id="SCQ17994.1"/>
    </source>
</evidence>
<dbReference type="GeneID" id="34757635"/>
<sequence precursor="true">MKKIILSFSLMIAGTMLTSAGTGIQENTDRLSDEEKIYGLSTVWKEADKNFVFFDQVPDLDWNKTYQTFIPKVLKTQTTYEYYRILQEFCSLLNDGHTRVVIPWELREVFEVAPPILTELVDGKVIIGRILNDTLEQQGLSVGMEIVAIDGTEVHEYAMKYIQPFVFYSTKQDMEVQVYEHNLLKGHIDKPLKIRTKDNKEFSVSRRLKKLDKPVQIFESKVLDDNIGYLKINRFWGDRFKSEFDSLYHEIRKTSKLIIDISENEGGNSGYSNYVISHLIEKPVLSSRWKTLMYMPAYASWGWNTQWQDNSGSMIQPVRESLRFTKPIVVLISEKTYSAAEDFASLFLNAKRGVLIGRTTAGTTGNPIGFELPGKGWLQICSKRDYLANGKEFVGYGIEPDHTVKKTKDKEELKKEGIKILKN</sequence>
<dbReference type="PANTHER" id="PTHR32060:SF30">
    <property type="entry name" value="CARBOXY-TERMINAL PROCESSING PROTEASE CTPA"/>
    <property type="match status" value="1"/>
</dbReference>
<dbReference type="InterPro" id="IPR005151">
    <property type="entry name" value="Tail-specific_protease"/>
</dbReference>
<dbReference type="Gene3D" id="3.90.226.10">
    <property type="entry name" value="2-enoyl-CoA Hydratase, Chain A, domain 1"/>
    <property type="match status" value="1"/>
</dbReference>
<accession>A0A1D3UCY1</accession>
<evidence type="ECO:0000256" key="1">
    <source>
        <dbReference type="SAM" id="SignalP"/>
    </source>
</evidence>
<evidence type="ECO:0000259" key="2">
    <source>
        <dbReference type="SMART" id="SM00245"/>
    </source>
</evidence>